<reference evidence="2 3" key="1">
    <citation type="journal article" date="2016" name="Front. Microbiol.">
        <title>Genome and transcriptome sequences reveal the specific parasitism of the nematophagous Purpureocillium lilacinum 36-1.</title>
        <authorList>
            <person name="Xie J."/>
            <person name="Li S."/>
            <person name="Mo C."/>
            <person name="Xiao X."/>
            <person name="Peng D."/>
            <person name="Wang G."/>
            <person name="Xiao Y."/>
        </authorList>
    </citation>
    <scope>NUCLEOTIDE SEQUENCE [LARGE SCALE GENOMIC DNA]</scope>
    <source>
        <strain evidence="2 3">36-1</strain>
    </source>
</reference>
<feature type="region of interest" description="Disordered" evidence="1">
    <location>
        <begin position="1"/>
        <end position="32"/>
    </location>
</feature>
<feature type="compositionally biased region" description="Basic and acidic residues" evidence="1">
    <location>
        <begin position="46"/>
        <end position="57"/>
    </location>
</feature>
<gene>
    <name evidence="2" type="ORF">PCL_04435</name>
</gene>
<proteinExistence type="predicted"/>
<dbReference type="AlphaFoldDB" id="A0A2U3DXE7"/>
<sequence length="274" mass="28445">MRASYRDGDDTMARHSSVSAPGSSGAARAATGDALACGVPARSGSRRNENGEARRDDAFSRFKTGADTRMAGRASRPGRQAAGWRLLRVEELQHRPAAGCNGQQLGPRGGQASTGDKGVGMRQAPAHGRVGDGETMPGRYLLMQMSSSCRRLLSVGEDLRMWQSGKGKTATSPQVKAICGLSPGQSCGAHAWRRALNAPLQAWGDGPGGGPQGPGRLAVAGEVTEASLNDRRGGAVGSPSSFNGNQAGASRVDKVPCHRRFQIPDDGTAPCEAL</sequence>
<evidence type="ECO:0000313" key="3">
    <source>
        <dbReference type="Proteomes" id="UP000245956"/>
    </source>
</evidence>
<feature type="region of interest" description="Disordered" evidence="1">
    <location>
        <begin position="38"/>
        <end position="57"/>
    </location>
</feature>
<dbReference type="EMBL" id="LCWV01000021">
    <property type="protein sequence ID" value="PWI66929.1"/>
    <property type="molecule type" value="Genomic_DNA"/>
</dbReference>
<accession>A0A2U3DXE7</accession>
<dbReference type="Proteomes" id="UP000245956">
    <property type="component" value="Unassembled WGS sequence"/>
</dbReference>
<protein>
    <submittedName>
        <fullName evidence="2">Uncharacterized protein</fullName>
    </submittedName>
</protein>
<evidence type="ECO:0000313" key="2">
    <source>
        <dbReference type="EMBL" id="PWI66929.1"/>
    </source>
</evidence>
<comment type="caution">
    <text evidence="2">The sequence shown here is derived from an EMBL/GenBank/DDBJ whole genome shotgun (WGS) entry which is preliminary data.</text>
</comment>
<name>A0A2U3DXE7_PURLI</name>
<evidence type="ECO:0000256" key="1">
    <source>
        <dbReference type="SAM" id="MobiDB-lite"/>
    </source>
</evidence>
<feature type="region of interest" description="Disordered" evidence="1">
    <location>
        <begin position="229"/>
        <end position="255"/>
    </location>
</feature>
<feature type="compositionally biased region" description="Polar residues" evidence="1">
    <location>
        <begin position="238"/>
        <end position="248"/>
    </location>
</feature>
<feature type="region of interest" description="Disordered" evidence="1">
    <location>
        <begin position="98"/>
        <end position="135"/>
    </location>
</feature>
<feature type="compositionally biased region" description="Low complexity" evidence="1">
    <location>
        <begin position="16"/>
        <end position="32"/>
    </location>
</feature>
<feature type="compositionally biased region" description="Basic and acidic residues" evidence="1">
    <location>
        <begin position="1"/>
        <end position="13"/>
    </location>
</feature>
<organism evidence="2 3">
    <name type="scientific">Purpureocillium lilacinum</name>
    <name type="common">Paecilomyces lilacinus</name>
    <dbReference type="NCBI Taxonomy" id="33203"/>
    <lineage>
        <taxon>Eukaryota</taxon>
        <taxon>Fungi</taxon>
        <taxon>Dikarya</taxon>
        <taxon>Ascomycota</taxon>
        <taxon>Pezizomycotina</taxon>
        <taxon>Sordariomycetes</taxon>
        <taxon>Hypocreomycetidae</taxon>
        <taxon>Hypocreales</taxon>
        <taxon>Ophiocordycipitaceae</taxon>
        <taxon>Purpureocillium</taxon>
    </lineage>
</organism>